<accession>A0A9W6WG48</accession>
<protein>
    <submittedName>
        <fullName evidence="2">Unnamed protein product</fullName>
    </submittedName>
</protein>
<feature type="region of interest" description="Disordered" evidence="1">
    <location>
        <begin position="1"/>
        <end position="44"/>
    </location>
</feature>
<reference evidence="2" key="1">
    <citation type="submission" date="2023-04" db="EMBL/GenBank/DDBJ databases">
        <title>Candida boidinii NBRC 10035.</title>
        <authorList>
            <person name="Ichikawa N."/>
            <person name="Sato H."/>
            <person name="Tonouchi N."/>
        </authorList>
    </citation>
    <scope>NUCLEOTIDE SEQUENCE</scope>
    <source>
        <strain evidence="2">NBRC 10035</strain>
    </source>
</reference>
<keyword evidence="3" id="KW-1185">Reference proteome</keyword>
<feature type="compositionally biased region" description="Low complexity" evidence="1">
    <location>
        <begin position="274"/>
        <end position="285"/>
    </location>
</feature>
<feature type="compositionally biased region" description="Low complexity" evidence="1">
    <location>
        <begin position="200"/>
        <end position="215"/>
    </location>
</feature>
<evidence type="ECO:0000313" key="2">
    <source>
        <dbReference type="EMBL" id="GME67917.1"/>
    </source>
</evidence>
<organism evidence="2 3">
    <name type="scientific">Candida boidinii</name>
    <name type="common">Yeast</name>
    <dbReference type="NCBI Taxonomy" id="5477"/>
    <lineage>
        <taxon>Eukaryota</taxon>
        <taxon>Fungi</taxon>
        <taxon>Dikarya</taxon>
        <taxon>Ascomycota</taxon>
        <taxon>Saccharomycotina</taxon>
        <taxon>Pichiomycetes</taxon>
        <taxon>Pichiales</taxon>
        <taxon>Pichiaceae</taxon>
        <taxon>Ogataea</taxon>
        <taxon>Ogataea/Candida clade</taxon>
    </lineage>
</organism>
<proteinExistence type="predicted"/>
<feature type="compositionally biased region" description="Low complexity" evidence="1">
    <location>
        <begin position="336"/>
        <end position="348"/>
    </location>
</feature>
<feature type="compositionally biased region" description="Low complexity" evidence="1">
    <location>
        <begin position="59"/>
        <end position="70"/>
    </location>
</feature>
<name>A0A9W6WG48_CANBO</name>
<feature type="compositionally biased region" description="Low complexity" evidence="1">
    <location>
        <begin position="234"/>
        <end position="245"/>
    </location>
</feature>
<dbReference type="AlphaFoldDB" id="A0A9W6WG48"/>
<feature type="compositionally biased region" description="Polar residues" evidence="1">
    <location>
        <begin position="1"/>
        <end position="30"/>
    </location>
</feature>
<feature type="compositionally biased region" description="Polar residues" evidence="1">
    <location>
        <begin position="507"/>
        <end position="516"/>
    </location>
</feature>
<feature type="compositionally biased region" description="Polar residues" evidence="1">
    <location>
        <begin position="429"/>
        <end position="439"/>
    </location>
</feature>
<comment type="caution">
    <text evidence="2">The sequence shown here is derived from an EMBL/GenBank/DDBJ whole genome shotgun (WGS) entry which is preliminary data.</text>
</comment>
<feature type="compositionally biased region" description="Polar residues" evidence="1">
    <location>
        <begin position="144"/>
        <end position="156"/>
    </location>
</feature>
<evidence type="ECO:0000256" key="1">
    <source>
        <dbReference type="SAM" id="MobiDB-lite"/>
    </source>
</evidence>
<evidence type="ECO:0000313" key="3">
    <source>
        <dbReference type="Proteomes" id="UP001165120"/>
    </source>
</evidence>
<feature type="compositionally biased region" description="Polar residues" evidence="1">
    <location>
        <begin position="295"/>
        <end position="329"/>
    </location>
</feature>
<feature type="region of interest" description="Disordered" evidence="1">
    <location>
        <begin position="132"/>
        <end position="376"/>
    </location>
</feature>
<feature type="compositionally biased region" description="Low complexity" evidence="1">
    <location>
        <begin position="181"/>
        <end position="192"/>
    </location>
</feature>
<feature type="region of interest" description="Disordered" evidence="1">
    <location>
        <begin position="414"/>
        <end position="439"/>
    </location>
</feature>
<sequence>MYGRAYNQSTSTLQTTSDMNSHYSNELNQRSKQDLPPIPNSSALLNKNSKMLFNHEQSDSISSSGSQISDPTKNSSQASLPSRQRLSKTTAASTTAPNPKILQNLQHQQQRMTEFVLVNGLPFPLQIQLPPKVSHRAKSKKSTNDSSLKSFPSSSEINEKIRHNRSSSSINTLTTGISEFSTPTRNSNSPNSYIKSNTQPRSNSPTRSPNNNNRLSRVDTNEQNIQLISPPIHSPASRSQSPQRPLKSAMKRTNYDNRIYQTEQSTSLSPVPKSPQTQSQISSPSLPKRNPAPAFSQTSAVQFQEESLSTPQPGSTISLEYQSPINNSPREMRIDSSNYSLSGSSSSLELDRKSLISNSNSDKNLNSKLKTKQHKMKRMSASQYLYEFLQASEKPMKNASSRVSNDAVRLNRFSDPELQFSRQHRKRNSASPQRSELSNHSDYIQQQHYHNQKISLYQQQQQQQQLANKQQIGPQRPYNTPRHKKSQSMIFFDKKSSPLPPPPSQPETHLQLSLPSENETCLESNDIYCQETCINDKRDINSANYKDVNHEKSSSYSKSIYSSPDVLSSSVFSYQNSISTINDERSVSGESTDSLNESSVFSFLPSQVSNTTSTNESEVNKFIKENSRLTNGPIPKDIINHDIPVRMNTLASVASNRSNDYSPSHYDSDIFDAYMDPQVHTRVFSNPLSDLSDNDNDTYDEGLNDGDKLIIQGQRVVSPTYDMIEKNIVLDSGSISRKSKEPISENLSGVPPSYSMFKHMKLLDVVVPYGQTVEEEEDYDDDDDDDKFKRSYHAIVNPLANLTLS</sequence>
<feature type="compositionally biased region" description="Polar residues" evidence="1">
    <location>
        <begin position="166"/>
        <end position="180"/>
    </location>
</feature>
<gene>
    <name evidence="2" type="ORF">Cboi02_000126200</name>
</gene>
<feature type="compositionally biased region" description="Polar residues" evidence="1">
    <location>
        <begin position="71"/>
        <end position="99"/>
    </location>
</feature>
<feature type="compositionally biased region" description="Low complexity" evidence="1">
    <location>
        <begin position="355"/>
        <end position="368"/>
    </location>
</feature>
<dbReference type="EMBL" id="BSXN01000282">
    <property type="protein sequence ID" value="GME67917.1"/>
    <property type="molecule type" value="Genomic_DNA"/>
</dbReference>
<dbReference type="Proteomes" id="UP001165120">
    <property type="component" value="Unassembled WGS sequence"/>
</dbReference>
<feature type="compositionally biased region" description="Polar residues" evidence="1">
    <location>
        <begin position="259"/>
        <end position="269"/>
    </location>
</feature>
<feature type="region of interest" description="Disordered" evidence="1">
    <location>
        <begin position="56"/>
        <end position="99"/>
    </location>
</feature>
<feature type="region of interest" description="Disordered" evidence="1">
    <location>
        <begin position="457"/>
        <end position="516"/>
    </location>
</feature>